<sequence length="42" mass="4910">MAYWLVCMPESLFLLGGMLPVKKQAAQDKLARKRVTRRWMVS</sequence>
<proteinExistence type="predicted"/>
<dbReference type="InParanoid" id="K4B866"/>
<organism evidence="1">
    <name type="scientific">Solanum lycopersicum</name>
    <name type="common">Tomato</name>
    <name type="synonym">Lycopersicon esculentum</name>
    <dbReference type="NCBI Taxonomy" id="4081"/>
    <lineage>
        <taxon>Eukaryota</taxon>
        <taxon>Viridiplantae</taxon>
        <taxon>Streptophyta</taxon>
        <taxon>Embryophyta</taxon>
        <taxon>Tracheophyta</taxon>
        <taxon>Spermatophyta</taxon>
        <taxon>Magnoliopsida</taxon>
        <taxon>eudicotyledons</taxon>
        <taxon>Gunneridae</taxon>
        <taxon>Pentapetalae</taxon>
        <taxon>asterids</taxon>
        <taxon>lamiids</taxon>
        <taxon>Solanales</taxon>
        <taxon>Solanaceae</taxon>
        <taxon>Solanoideae</taxon>
        <taxon>Solaneae</taxon>
        <taxon>Solanum</taxon>
        <taxon>Solanum subgen. Lycopersicon</taxon>
    </lineage>
</organism>
<evidence type="ECO:0000313" key="1">
    <source>
        <dbReference type="EnsemblPlants" id="Solyc02g070850.1.1"/>
    </source>
</evidence>
<evidence type="ECO:0000313" key="2">
    <source>
        <dbReference type="Proteomes" id="UP000004994"/>
    </source>
</evidence>
<dbReference type="HOGENOM" id="CLU_3261529_0_0_1"/>
<accession>K4B866</accession>
<dbReference type="AlphaFoldDB" id="K4B866"/>
<dbReference type="PaxDb" id="4081-Solyc02g070850.1.1"/>
<dbReference type="EnsemblPlants" id="Solyc02g070850.1.1">
    <property type="protein sequence ID" value="Solyc02g070850.1.1"/>
    <property type="gene ID" value="Solyc02g070850.1"/>
</dbReference>
<protein>
    <submittedName>
        <fullName evidence="1">Uncharacterized protein</fullName>
    </submittedName>
</protein>
<keyword evidence="2" id="KW-1185">Reference proteome</keyword>
<name>K4B866_SOLLC</name>
<reference evidence="1" key="2">
    <citation type="submission" date="2015-06" db="UniProtKB">
        <authorList>
            <consortium name="EnsemblPlants"/>
        </authorList>
    </citation>
    <scope>IDENTIFICATION</scope>
    <source>
        <strain evidence="1">cv. Heinz 1706</strain>
    </source>
</reference>
<reference evidence="1" key="1">
    <citation type="journal article" date="2012" name="Nature">
        <title>The tomato genome sequence provides insights into fleshy fruit evolution.</title>
        <authorList>
            <consortium name="Tomato Genome Consortium"/>
        </authorList>
    </citation>
    <scope>NUCLEOTIDE SEQUENCE [LARGE SCALE GENOMIC DNA]</scope>
    <source>
        <strain evidence="1">cv. Heinz 1706</strain>
    </source>
</reference>
<dbReference type="Proteomes" id="UP000004994">
    <property type="component" value="Chromosome 2"/>
</dbReference>
<dbReference type="Gramene" id="Solyc02g070850.1.1">
    <property type="protein sequence ID" value="Solyc02g070850.1.1"/>
    <property type="gene ID" value="Solyc02g070850.1"/>
</dbReference>